<gene>
    <name evidence="1" type="ORF">NIES267_41390</name>
</gene>
<sequence length="211" mass="24627">MNHSDENLISSSQGNRKNCLHRHTYDAQDGQEMSEFYNRQETSQDKRFISQTMGESMGDKYVTEKLGYQVVFDGDEKSIPQGIDGLYRDSRTNELVIVEFKGQNSCESKLQKRHDWSIETCKKITHSHPPYPYSQVSEYEQSLAREILRNYDAGKRIRYEVIRTEIDLKTNELTSQLEKQTYLEQGLEQSYPVQDISQEGLTQDMDWGMSL</sequence>
<proteinExistence type="predicted"/>
<dbReference type="Proteomes" id="UP000218418">
    <property type="component" value="Chromosome"/>
</dbReference>
<evidence type="ECO:0000313" key="1">
    <source>
        <dbReference type="EMBL" id="BAY84643.1"/>
    </source>
</evidence>
<dbReference type="EMBL" id="AP018227">
    <property type="protein sequence ID" value="BAY84643.1"/>
    <property type="molecule type" value="Genomic_DNA"/>
</dbReference>
<dbReference type="AlphaFoldDB" id="A0A1Z4LTT1"/>
<protein>
    <submittedName>
        <fullName evidence="1">Uncharacterized protein</fullName>
    </submittedName>
</protein>
<keyword evidence="2" id="KW-1185">Reference proteome</keyword>
<accession>A0A1Z4LTT1</accession>
<evidence type="ECO:0000313" key="2">
    <source>
        <dbReference type="Proteomes" id="UP000218418"/>
    </source>
</evidence>
<organism evidence="1 2">
    <name type="scientific">Calothrix parasitica NIES-267</name>
    <dbReference type="NCBI Taxonomy" id="1973488"/>
    <lineage>
        <taxon>Bacteria</taxon>
        <taxon>Bacillati</taxon>
        <taxon>Cyanobacteriota</taxon>
        <taxon>Cyanophyceae</taxon>
        <taxon>Nostocales</taxon>
        <taxon>Calotrichaceae</taxon>
        <taxon>Calothrix</taxon>
    </lineage>
</organism>
<reference evidence="1 2" key="1">
    <citation type="submission" date="2017-06" db="EMBL/GenBank/DDBJ databases">
        <title>Genome sequencing of cyanobaciteial culture collection at National Institute for Environmental Studies (NIES).</title>
        <authorList>
            <person name="Hirose Y."/>
            <person name="Shimura Y."/>
            <person name="Fujisawa T."/>
            <person name="Nakamura Y."/>
            <person name="Kawachi M."/>
        </authorList>
    </citation>
    <scope>NUCLEOTIDE SEQUENCE [LARGE SCALE GENOMIC DNA]</scope>
    <source>
        <strain evidence="1 2">NIES-267</strain>
    </source>
</reference>
<name>A0A1Z4LTT1_9CYAN</name>